<keyword evidence="7" id="KW-0346">Stress response</keyword>
<evidence type="ECO:0000256" key="5">
    <source>
        <dbReference type="ARBA" id="ARBA00022801"/>
    </source>
</evidence>
<sequence length="68" mass="7854">MKAVTGKEFAKILEKKGWELKIIRGSHHIYMKEGRKERISVPVHGNKDLKIGLLRALMKIAEIEEDEL</sequence>
<evidence type="ECO:0000313" key="8">
    <source>
        <dbReference type="EMBL" id="MBN1572009.1"/>
    </source>
</evidence>
<dbReference type="Pfam" id="PF07927">
    <property type="entry name" value="HicA_toxin"/>
    <property type="match status" value="1"/>
</dbReference>
<gene>
    <name evidence="8" type="ORF">JW984_02310</name>
</gene>
<dbReference type="InterPro" id="IPR038570">
    <property type="entry name" value="HicA_sf"/>
</dbReference>
<keyword evidence="5" id="KW-0378">Hydrolase</keyword>
<reference evidence="8" key="1">
    <citation type="journal article" date="2021" name="Environ. Microbiol.">
        <title>Genomic characterization of three novel Desulfobacterota classes expand the metabolic and phylogenetic diversity of the phylum.</title>
        <authorList>
            <person name="Murphy C.L."/>
            <person name="Biggerstaff J."/>
            <person name="Eichhorn A."/>
            <person name="Ewing E."/>
            <person name="Shahan R."/>
            <person name="Soriano D."/>
            <person name="Stewart S."/>
            <person name="VanMol K."/>
            <person name="Walker R."/>
            <person name="Walters P."/>
            <person name="Elshahed M.S."/>
            <person name="Youssef N.H."/>
        </authorList>
    </citation>
    <scope>NUCLEOTIDE SEQUENCE</scope>
    <source>
        <strain evidence="8">Zod_Metabat.24</strain>
    </source>
</reference>
<organism evidence="8 9">
    <name type="scientific">Candidatus Zymogenus saltonus</name>
    <dbReference type="NCBI Taxonomy" id="2844893"/>
    <lineage>
        <taxon>Bacteria</taxon>
        <taxon>Deltaproteobacteria</taxon>
        <taxon>Candidatus Zymogenia</taxon>
        <taxon>Candidatus Zymogeniales</taxon>
        <taxon>Candidatus Zymogenaceae</taxon>
        <taxon>Candidatus Zymogenus</taxon>
    </lineage>
</organism>
<keyword evidence="3" id="KW-0540">Nuclease</keyword>
<dbReference type="InterPro" id="IPR012933">
    <property type="entry name" value="HicA_mRNA_interferase"/>
</dbReference>
<evidence type="ECO:0000256" key="2">
    <source>
        <dbReference type="ARBA" id="ARBA00022649"/>
    </source>
</evidence>
<keyword evidence="2" id="KW-1277">Toxin-antitoxin system</keyword>
<protein>
    <submittedName>
        <fullName evidence="8">Type II toxin-antitoxin system HicA family toxin</fullName>
    </submittedName>
</protein>
<dbReference type="Proteomes" id="UP000809273">
    <property type="component" value="Unassembled WGS sequence"/>
</dbReference>
<name>A0A9D8KDD3_9DELT</name>
<keyword evidence="4" id="KW-0255">Endonuclease</keyword>
<dbReference type="SUPFAM" id="SSF54786">
    <property type="entry name" value="YcfA/nrd intein domain"/>
    <property type="match status" value="1"/>
</dbReference>
<accession>A0A9D8KDD3</accession>
<dbReference type="Gene3D" id="3.30.920.30">
    <property type="entry name" value="Hypothetical protein"/>
    <property type="match status" value="1"/>
</dbReference>
<evidence type="ECO:0000313" key="9">
    <source>
        <dbReference type="Proteomes" id="UP000809273"/>
    </source>
</evidence>
<dbReference type="EMBL" id="JAFGIX010000010">
    <property type="protein sequence ID" value="MBN1572009.1"/>
    <property type="molecule type" value="Genomic_DNA"/>
</dbReference>
<dbReference type="AlphaFoldDB" id="A0A9D8KDD3"/>
<comment type="similarity">
    <text evidence="1">Belongs to the HicA mRNA interferase family.</text>
</comment>
<dbReference type="GO" id="GO:0016787">
    <property type="term" value="F:hydrolase activity"/>
    <property type="evidence" value="ECO:0007669"/>
    <property type="project" value="UniProtKB-KW"/>
</dbReference>
<evidence type="ECO:0000256" key="3">
    <source>
        <dbReference type="ARBA" id="ARBA00022722"/>
    </source>
</evidence>
<evidence type="ECO:0000256" key="4">
    <source>
        <dbReference type="ARBA" id="ARBA00022759"/>
    </source>
</evidence>
<comment type="caution">
    <text evidence="8">The sequence shown here is derived from an EMBL/GenBank/DDBJ whole genome shotgun (WGS) entry which is preliminary data.</text>
</comment>
<proteinExistence type="inferred from homology"/>
<dbReference type="GO" id="GO:0004519">
    <property type="term" value="F:endonuclease activity"/>
    <property type="evidence" value="ECO:0007669"/>
    <property type="project" value="UniProtKB-KW"/>
</dbReference>
<keyword evidence="6" id="KW-0694">RNA-binding</keyword>
<evidence type="ECO:0000256" key="7">
    <source>
        <dbReference type="ARBA" id="ARBA00023016"/>
    </source>
</evidence>
<reference evidence="8" key="2">
    <citation type="submission" date="2021-01" db="EMBL/GenBank/DDBJ databases">
        <authorList>
            <person name="Hahn C.R."/>
            <person name="Youssef N.H."/>
            <person name="Elshahed M."/>
        </authorList>
    </citation>
    <scope>NUCLEOTIDE SEQUENCE</scope>
    <source>
        <strain evidence="8">Zod_Metabat.24</strain>
    </source>
</reference>
<evidence type="ECO:0000256" key="6">
    <source>
        <dbReference type="ARBA" id="ARBA00022884"/>
    </source>
</evidence>
<dbReference type="PANTHER" id="PTHR34873:SF3">
    <property type="entry name" value="ADDICTION MODULE TOXIN, HICA FAMILY"/>
    <property type="match status" value="1"/>
</dbReference>
<dbReference type="GO" id="GO:0003729">
    <property type="term" value="F:mRNA binding"/>
    <property type="evidence" value="ECO:0007669"/>
    <property type="project" value="InterPro"/>
</dbReference>
<dbReference type="PANTHER" id="PTHR34873">
    <property type="entry name" value="SSR1766 PROTEIN"/>
    <property type="match status" value="1"/>
</dbReference>
<evidence type="ECO:0000256" key="1">
    <source>
        <dbReference type="ARBA" id="ARBA00006620"/>
    </source>
</evidence>